<dbReference type="Gene3D" id="1.10.260.40">
    <property type="entry name" value="lambda repressor-like DNA-binding domains"/>
    <property type="match status" value="1"/>
</dbReference>
<evidence type="ECO:0008006" key="3">
    <source>
        <dbReference type="Google" id="ProtNLM"/>
    </source>
</evidence>
<keyword evidence="2" id="KW-1185">Reference proteome</keyword>
<dbReference type="InterPro" id="IPR010982">
    <property type="entry name" value="Lambda_DNA-bd_dom_sf"/>
</dbReference>
<evidence type="ECO:0000313" key="2">
    <source>
        <dbReference type="Proteomes" id="UP001562159"/>
    </source>
</evidence>
<comment type="caution">
    <text evidence="1">The sequence shown here is derived from an EMBL/GenBank/DDBJ whole genome shotgun (WGS) entry which is preliminary data.</text>
</comment>
<accession>A0ABV4AMH6</accession>
<name>A0ABV4AMH6_9GAMM</name>
<dbReference type="EMBL" id="JBGBPY010000001">
    <property type="protein sequence ID" value="MEY2181512.1"/>
    <property type="molecule type" value="Genomic_DNA"/>
</dbReference>
<gene>
    <name evidence="1" type="ORF">AB7878_03705</name>
</gene>
<organism evidence="1 2">
    <name type="scientific">Rhodanobacter humi</name>
    <dbReference type="NCBI Taxonomy" id="1888173"/>
    <lineage>
        <taxon>Bacteria</taxon>
        <taxon>Pseudomonadati</taxon>
        <taxon>Pseudomonadota</taxon>
        <taxon>Gammaproteobacteria</taxon>
        <taxon>Lysobacterales</taxon>
        <taxon>Rhodanobacteraceae</taxon>
        <taxon>Rhodanobacter</taxon>
    </lineage>
</organism>
<protein>
    <recommendedName>
        <fullName evidence="3">Transcriptional regulator</fullName>
    </recommendedName>
</protein>
<reference evidence="1 2" key="1">
    <citation type="submission" date="2024-07" db="EMBL/GenBank/DDBJ databases">
        <title>Molecular mechanisms and environmental adaptations of flagellar loss and biofilm growth of Rhodanobacter under environmental stress.</title>
        <authorList>
            <person name="Chen M."/>
        </authorList>
    </citation>
    <scope>NUCLEOTIDE SEQUENCE [LARGE SCALE GENOMIC DNA]</scope>
    <source>
        <strain evidence="1 2">RS22</strain>
    </source>
</reference>
<dbReference type="Proteomes" id="UP001562159">
    <property type="component" value="Unassembled WGS sequence"/>
</dbReference>
<sequence length="134" mass="14973">MADHRMEFSERLAAAMQKAGYEPRPVVLMTQFNSRFHGRSIAFQTASRWLNGLAIPKPDKLIALADWLHMDRGLLGFGEKELRRGSDKQIKERAAAYDADEQLLHAIQTLSGAQRKLVRELVTLLAAAGSKRSG</sequence>
<evidence type="ECO:0000313" key="1">
    <source>
        <dbReference type="EMBL" id="MEY2181512.1"/>
    </source>
</evidence>
<proteinExistence type="predicted"/>